<dbReference type="RefSeq" id="WP_112222176.1">
    <property type="nucleotide sequence ID" value="NZ_CP196859.1"/>
</dbReference>
<dbReference type="SMART" id="SM00857">
    <property type="entry name" value="Resolvase"/>
    <property type="match status" value="1"/>
</dbReference>
<dbReference type="PANTHER" id="PTHR30461">
    <property type="entry name" value="DNA-INVERTASE FROM LAMBDOID PROPHAGE"/>
    <property type="match status" value="1"/>
</dbReference>
<dbReference type="InterPro" id="IPR050639">
    <property type="entry name" value="SSR_resolvase"/>
</dbReference>
<dbReference type="PROSITE" id="PS51737">
    <property type="entry name" value="RECOMBINASE_DNA_BIND"/>
    <property type="match status" value="1"/>
</dbReference>
<dbReference type="Pfam" id="PF00239">
    <property type="entry name" value="Resolvase"/>
    <property type="match status" value="1"/>
</dbReference>
<accession>A0A365L8E5</accession>
<dbReference type="Gene3D" id="3.40.50.1390">
    <property type="entry name" value="Resolvase, N-terminal catalytic domain"/>
    <property type="match status" value="1"/>
</dbReference>
<dbReference type="InterPro" id="IPR036162">
    <property type="entry name" value="Resolvase-like_N_sf"/>
</dbReference>
<dbReference type="GO" id="GO:0003677">
    <property type="term" value="F:DNA binding"/>
    <property type="evidence" value="ECO:0007669"/>
    <property type="project" value="InterPro"/>
</dbReference>
<evidence type="ECO:0000259" key="2">
    <source>
        <dbReference type="PROSITE" id="PS51737"/>
    </source>
</evidence>
<sequence>MLVVWKVSRLSRSQIDFLNIMDLLNKNDIEFFSYSENIDATTAMGKAMLQIMGTFSELERNIIIDNVKMGMNQRAKEGKWNGGSVLGYSSKEKKLEINDREANLVRHIFNLYIGGKGFKAIANQLNHEGYTTKRNAKFSINSIRQIITNPMYVGYIRFNHYENWNEKRRAGKGQNVILVKGEHQPIISEEIWEKTLVKFEQKSNKPTKVFHGHFPLTTLLRCPKCNQGMIGHRVKDKNTNEYRRYYQCGDFHYKGSAVCNSNLVRADDVEKFVFDKLGEVTSNPILLESLVGKVNSKIVDVKKPLLDQQANISSQLKQVEKNIKKFLSLIEKTDSPPTSLLDKIRELDHEKNKLNEIQKSVEFKLNEPVIKEASAEKIQEVLKTFSSILPTIPVEKQKVFLHSIISKITIYEGNSPTERSVKAIELYFDASYNKNFVLTYGTVHPS</sequence>
<dbReference type="PROSITE" id="PS51736">
    <property type="entry name" value="RECOMBINASES_3"/>
    <property type="match status" value="1"/>
</dbReference>
<comment type="caution">
    <text evidence="3">The sequence shown here is derived from an EMBL/GenBank/DDBJ whole genome shotgun (WGS) entry which is preliminary data.</text>
</comment>
<dbReference type="Pfam" id="PF07508">
    <property type="entry name" value="Recombinase"/>
    <property type="match status" value="1"/>
</dbReference>
<reference evidence="3 4" key="1">
    <citation type="submission" date="2018-06" db="EMBL/GenBank/DDBJ databases">
        <title>The draft genome sequences of strains SCU63 and S1.</title>
        <authorList>
            <person name="Gan L."/>
        </authorList>
    </citation>
    <scope>NUCLEOTIDE SEQUENCE [LARGE SCALE GENOMIC DNA]</scope>
    <source>
        <strain evidence="3 4">SCU63</strain>
    </source>
</reference>
<dbReference type="GO" id="GO:0000150">
    <property type="term" value="F:DNA strand exchange activity"/>
    <property type="evidence" value="ECO:0007669"/>
    <property type="project" value="InterPro"/>
</dbReference>
<dbReference type="EMBL" id="QLZR01000001">
    <property type="protein sequence ID" value="RAZ81527.1"/>
    <property type="molecule type" value="Genomic_DNA"/>
</dbReference>
<name>A0A365L8E5_9BACL</name>
<keyword evidence="4" id="KW-1185">Reference proteome</keyword>
<dbReference type="SUPFAM" id="SSF53041">
    <property type="entry name" value="Resolvase-like"/>
    <property type="match status" value="1"/>
</dbReference>
<gene>
    <name evidence="3" type="ORF">DP120_04435</name>
</gene>
<dbReference type="InterPro" id="IPR025827">
    <property type="entry name" value="Zn_ribbon_recom_dom"/>
</dbReference>
<organism evidence="3 4">
    <name type="scientific">Planococcus halotolerans</name>
    <dbReference type="NCBI Taxonomy" id="2233542"/>
    <lineage>
        <taxon>Bacteria</taxon>
        <taxon>Bacillati</taxon>
        <taxon>Bacillota</taxon>
        <taxon>Bacilli</taxon>
        <taxon>Bacillales</taxon>
        <taxon>Caryophanaceae</taxon>
        <taxon>Planococcus</taxon>
    </lineage>
</organism>
<dbReference type="Proteomes" id="UP000251002">
    <property type="component" value="Unassembled WGS sequence"/>
</dbReference>
<evidence type="ECO:0000313" key="4">
    <source>
        <dbReference type="Proteomes" id="UP000251002"/>
    </source>
</evidence>
<dbReference type="CDD" id="cd03768">
    <property type="entry name" value="SR_ResInv"/>
    <property type="match status" value="1"/>
</dbReference>
<dbReference type="Pfam" id="PF13408">
    <property type="entry name" value="Zn_ribbon_recom"/>
    <property type="match status" value="1"/>
</dbReference>
<dbReference type="InterPro" id="IPR011109">
    <property type="entry name" value="DNA_bind_recombinase_dom"/>
</dbReference>
<dbReference type="InterPro" id="IPR006119">
    <property type="entry name" value="Resolv_N"/>
</dbReference>
<protein>
    <submittedName>
        <fullName evidence="3">Recombinase family protein</fullName>
    </submittedName>
</protein>
<evidence type="ECO:0000313" key="3">
    <source>
        <dbReference type="EMBL" id="RAZ81527.1"/>
    </source>
</evidence>
<dbReference type="InterPro" id="IPR038109">
    <property type="entry name" value="DNA_bind_recomb_sf"/>
</dbReference>
<dbReference type="AlphaFoldDB" id="A0A365L8E5"/>
<dbReference type="PANTHER" id="PTHR30461:SF23">
    <property type="entry name" value="DNA RECOMBINASE-RELATED"/>
    <property type="match status" value="1"/>
</dbReference>
<feature type="domain" description="Resolvase/invertase-type recombinase catalytic" evidence="1">
    <location>
        <begin position="1"/>
        <end position="78"/>
    </location>
</feature>
<dbReference type="Gene3D" id="3.90.1750.20">
    <property type="entry name" value="Putative Large Serine Recombinase, Chain B, Domain 2"/>
    <property type="match status" value="1"/>
</dbReference>
<proteinExistence type="predicted"/>
<feature type="domain" description="Recombinase" evidence="2">
    <location>
        <begin position="85"/>
        <end position="205"/>
    </location>
</feature>
<evidence type="ECO:0000259" key="1">
    <source>
        <dbReference type="PROSITE" id="PS51736"/>
    </source>
</evidence>